<comment type="caution">
    <text evidence="3">The sequence shown here is derived from an EMBL/GenBank/DDBJ whole genome shotgun (WGS) entry which is preliminary data.</text>
</comment>
<evidence type="ECO:0000256" key="1">
    <source>
        <dbReference type="SAM" id="Phobius"/>
    </source>
</evidence>
<feature type="domain" description="DUF8070" evidence="2">
    <location>
        <begin position="1"/>
        <end position="112"/>
    </location>
</feature>
<feature type="transmembrane region" description="Helical" evidence="1">
    <location>
        <begin position="35"/>
        <end position="53"/>
    </location>
</feature>
<feature type="transmembrane region" description="Helical" evidence="1">
    <location>
        <begin position="94"/>
        <end position="112"/>
    </location>
</feature>
<reference evidence="3 4" key="1">
    <citation type="journal article" date="2019" name="Int. J. Syst. Evol. Microbiol.">
        <title>The Global Catalogue of Microorganisms (GCM) 10K type strain sequencing project: providing services to taxonomists for standard genome sequencing and annotation.</title>
        <authorList>
            <consortium name="The Broad Institute Genomics Platform"/>
            <consortium name="The Broad Institute Genome Sequencing Center for Infectious Disease"/>
            <person name="Wu L."/>
            <person name="Ma J."/>
        </authorList>
    </citation>
    <scope>NUCLEOTIDE SEQUENCE [LARGE SCALE GENOMIC DNA]</scope>
    <source>
        <strain evidence="3 4">XZYJ18</strain>
    </source>
</reference>
<gene>
    <name evidence="3" type="ORF">ACFO9K_12215</name>
</gene>
<proteinExistence type="predicted"/>
<keyword evidence="4" id="KW-1185">Reference proteome</keyword>
<keyword evidence="1" id="KW-1133">Transmembrane helix</keyword>
<evidence type="ECO:0000313" key="3">
    <source>
        <dbReference type="EMBL" id="MFC4825023.1"/>
    </source>
</evidence>
<accession>A0ABD5Q343</accession>
<evidence type="ECO:0000259" key="2">
    <source>
        <dbReference type="Pfam" id="PF26267"/>
    </source>
</evidence>
<organism evidence="3 4">
    <name type="scientific">Halorussus aquaticus</name>
    <dbReference type="NCBI Taxonomy" id="2953748"/>
    <lineage>
        <taxon>Archaea</taxon>
        <taxon>Methanobacteriati</taxon>
        <taxon>Methanobacteriota</taxon>
        <taxon>Stenosarchaea group</taxon>
        <taxon>Halobacteria</taxon>
        <taxon>Halobacteriales</taxon>
        <taxon>Haladaptataceae</taxon>
        <taxon>Halorussus</taxon>
    </lineage>
</organism>
<keyword evidence="1" id="KW-0472">Membrane</keyword>
<dbReference type="Pfam" id="PF26267">
    <property type="entry name" value="DUF8070"/>
    <property type="match status" value="1"/>
</dbReference>
<sequence>MDWAFLARFLGQYTILFGGGTVGVAYLLPNPVGPYAILATIAVGLLLIGRSALDGGGGAPMSGGSPAGSAYGLSGGSDGVFAPRESDEPLGAGLLFYAIGLVGFGVAALVTLL</sequence>
<dbReference type="EMBL" id="JBHSHT010000001">
    <property type="protein sequence ID" value="MFC4825023.1"/>
    <property type="molecule type" value="Genomic_DNA"/>
</dbReference>
<keyword evidence="1" id="KW-0812">Transmembrane</keyword>
<dbReference type="Proteomes" id="UP001595945">
    <property type="component" value="Unassembled WGS sequence"/>
</dbReference>
<feature type="transmembrane region" description="Helical" evidence="1">
    <location>
        <begin position="6"/>
        <end position="28"/>
    </location>
</feature>
<protein>
    <recommendedName>
        <fullName evidence="2">DUF8070 domain-containing protein</fullName>
    </recommendedName>
</protein>
<dbReference type="GeneID" id="73044274"/>
<dbReference type="RefSeq" id="WP_254269272.1">
    <property type="nucleotide sequence ID" value="NZ_CP100400.1"/>
</dbReference>
<dbReference type="AlphaFoldDB" id="A0ABD5Q343"/>
<dbReference type="InterPro" id="IPR058383">
    <property type="entry name" value="DUF8070"/>
</dbReference>
<name>A0ABD5Q343_9EURY</name>
<evidence type="ECO:0000313" key="4">
    <source>
        <dbReference type="Proteomes" id="UP001595945"/>
    </source>
</evidence>